<protein>
    <submittedName>
        <fullName evidence="4">Uncharacterized protein</fullName>
    </submittedName>
</protein>
<reference evidence="4 5" key="1">
    <citation type="submission" date="2017-09" db="EMBL/GenBank/DDBJ databases">
        <title>WGS assembly of Aquilegia coerulea Goldsmith.</title>
        <authorList>
            <person name="Hodges S."/>
            <person name="Kramer E."/>
            <person name="Nordborg M."/>
            <person name="Tomkins J."/>
            <person name="Borevitz J."/>
            <person name="Derieg N."/>
            <person name="Yan J."/>
            <person name="Mihaltcheva S."/>
            <person name="Hayes R.D."/>
            <person name="Rokhsar D."/>
        </authorList>
    </citation>
    <scope>NUCLEOTIDE SEQUENCE [LARGE SCALE GENOMIC DNA]</scope>
    <source>
        <strain evidence="5">cv. Goldsmith</strain>
    </source>
</reference>
<dbReference type="PANTHER" id="PTHR15092">
    <property type="entry name" value="POLY A -SPECIFIC RIBONUCLEASE/TARGET OF EGR1, MEMBER 1"/>
    <property type="match status" value="1"/>
</dbReference>
<dbReference type="InterPro" id="IPR036397">
    <property type="entry name" value="RNaseH_sf"/>
</dbReference>
<dbReference type="Gene3D" id="3.30.420.10">
    <property type="entry name" value="Ribonuclease H-like superfamily/Ribonuclease H"/>
    <property type="match status" value="2"/>
</dbReference>
<keyword evidence="3" id="KW-0175">Coiled coil</keyword>
<proteinExistence type="inferred from homology"/>
<keyword evidence="5" id="KW-1185">Reference proteome</keyword>
<dbReference type="InParanoid" id="A0A2G5CES3"/>
<dbReference type="InterPro" id="IPR006941">
    <property type="entry name" value="RNase_CAF1"/>
</dbReference>
<comment type="cofactor">
    <cofactor evidence="1">
        <name>a divalent metal cation</name>
        <dbReference type="ChEBI" id="CHEBI:60240"/>
    </cofactor>
</comment>
<evidence type="ECO:0000256" key="3">
    <source>
        <dbReference type="SAM" id="Coils"/>
    </source>
</evidence>
<name>A0A2G5CES3_AQUCA</name>
<dbReference type="GO" id="GO:0003723">
    <property type="term" value="F:RNA binding"/>
    <property type="evidence" value="ECO:0007669"/>
    <property type="project" value="TreeGrafter"/>
</dbReference>
<dbReference type="EMBL" id="KZ305075">
    <property type="protein sequence ID" value="PIA29782.1"/>
    <property type="molecule type" value="Genomic_DNA"/>
</dbReference>
<dbReference type="InterPro" id="IPR012337">
    <property type="entry name" value="RNaseH-like_sf"/>
</dbReference>
<sequence>MVARVLGKRLFCTTTSAAGEIKAWRESVKQVTKSNFKESLEELKTYIKNSDFIAISSSKTGGTLSSPTNPWTRVLPYLDTLETAYLKTKHAAEKFQILQFMVCPFSLSKPTSNSNANLVAYPYNFHLFPRDELNIGMPSYSFSCQTSYLTTMARQGFDFNMCIYDGISYLSRVQESLAKHQLGNHVGDVHPVKSSSASSVSDSIFMERIKARIQHWKNACRDKGKGSDEALIKSLRKLILGGEMYGSRPCMSIDVCNERQVQLVLEILKDFSDDLVPLIIPERGGGPKAVRVVLTSSKEDMSLLKEELQEAEEEQNKKLRGFREVIDVISSSQKPIVAYNCLEEFAFIHSKFLANLPPSMNDFMCSLRLVFPQILDVNYLLKEIGPLRKASNIHAAISYLKRQFFVPLDINIPHQDQGTEGKNYGHNVLFTVYLFAKLSSILKITPDTHQSLDDRQAVYMSYLNIFSLCSAMLEEGIDEDNILINNTKKVSTRDLVFLWGFPSGLPARVLKGLLHGSHDVFSEDFGVQLVDKTCAIARFKNPSLAEEFLKAMISGGAGYDALRDRISEGLRAAGYEAYGKVCRLGLWDTDLADSLDKIMVEHTHNIAPSSSKKASKVYSSSESIMLNEL</sequence>
<dbReference type="Proteomes" id="UP000230069">
    <property type="component" value="Unassembled WGS sequence"/>
</dbReference>
<dbReference type="PANTHER" id="PTHR15092:SF42">
    <property type="entry name" value="POLY(A)-SPECIFIC RIBONUCLEASE PARN-LIKE"/>
    <property type="match status" value="1"/>
</dbReference>
<dbReference type="FunCoup" id="A0A2G5CES3">
    <property type="interactions" value="2554"/>
</dbReference>
<dbReference type="STRING" id="218851.A0A2G5CES3"/>
<evidence type="ECO:0000256" key="1">
    <source>
        <dbReference type="ARBA" id="ARBA00001968"/>
    </source>
</evidence>
<comment type="similarity">
    <text evidence="2">Belongs to the CAF1 family.</text>
</comment>
<dbReference type="Pfam" id="PF04857">
    <property type="entry name" value="CAF1"/>
    <property type="match status" value="1"/>
</dbReference>
<gene>
    <name evidence="4" type="ORF">AQUCO_05800099v1</name>
</gene>
<feature type="coiled-coil region" evidence="3">
    <location>
        <begin position="294"/>
        <end position="325"/>
    </location>
</feature>
<dbReference type="OrthoDB" id="1432093at2759"/>
<dbReference type="AlphaFoldDB" id="A0A2G5CES3"/>
<accession>A0A2G5CES3</accession>
<evidence type="ECO:0000313" key="5">
    <source>
        <dbReference type="Proteomes" id="UP000230069"/>
    </source>
</evidence>
<dbReference type="InterPro" id="IPR051181">
    <property type="entry name" value="CAF1_poly(A)_ribonucleases"/>
</dbReference>
<dbReference type="GO" id="GO:0000175">
    <property type="term" value="F:3'-5'-RNA exonuclease activity"/>
    <property type="evidence" value="ECO:0007669"/>
    <property type="project" value="TreeGrafter"/>
</dbReference>
<evidence type="ECO:0000313" key="4">
    <source>
        <dbReference type="EMBL" id="PIA29782.1"/>
    </source>
</evidence>
<dbReference type="SUPFAM" id="SSF53098">
    <property type="entry name" value="Ribonuclease H-like"/>
    <property type="match status" value="1"/>
</dbReference>
<evidence type="ECO:0000256" key="2">
    <source>
        <dbReference type="ARBA" id="ARBA00008372"/>
    </source>
</evidence>
<organism evidence="4 5">
    <name type="scientific">Aquilegia coerulea</name>
    <name type="common">Rocky mountain columbine</name>
    <dbReference type="NCBI Taxonomy" id="218851"/>
    <lineage>
        <taxon>Eukaryota</taxon>
        <taxon>Viridiplantae</taxon>
        <taxon>Streptophyta</taxon>
        <taxon>Embryophyta</taxon>
        <taxon>Tracheophyta</taxon>
        <taxon>Spermatophyta</taxon>
        <taxon>Magnoliopsida</taxon>
        <taxon>Ranunculales</taxon>
        <taxon>Ranunculaceae</taxon>
        <taxon>Thalictroideae</taxon>
        <taxon>Aquilegia</taxon>
    </lineage>
</organism>